<evidence type="ECO:0000256" key="1">
    <source>
        <dbReference type="ARBA" id="ARBA00004141"/>
    </source>
</evidence>
<evidence type="ECO:0000256" key="8">
    <source>
        <dbReference type="SAM" id="Phobius"/>
    </source>
</evidence>
<dbReference type="AlphaFoldDB" id="A0A0H2YQV5"/>
<evidence type="ECO:0000313" key="10">
    <source>
        <dbReference type="Proteomes" id="UP000001823"/>
    </source>
</evidence>
<keyword evidence="4 8" id="KW-0812">Transmembrane</keyword>
<evidence type="ECO:0000256" key="4">
    <source>
        <dbReference type="ARBA" id="ARBA00022692"/>
    </source>
</evidence>
<feature type="transmembrane region" description="Helical" evidence="8">
    <location>
        <begin position="447"/>
        <end position="467"/>
    </location>
</feature>
<dbReference type="PANTHER" id="PTHR43298:SF2">
    <property type="entry name" value="FMN_FAD EXPORTER YEEO-RELATED"/>
    <property type="match status" value="1"/>
</dbReference>
<feature type="transmembrane region" description="Helical" evidence="8">
    <location>
        <begin position="12"/>
        <end position="31"/>
    </location>
</feature>
<feature type="transmembrane region" description="Helical" evidence="8">
    <location>
        <begin position="389"/>
        <end position="407"/>
    </location>
</feature>
<dbReference type="HOGENOM" id="CLU_022017_2_2_9"/>
<feature type="transmembrane region" description="Helical" evidence="8">
    <location>
        <begin position="183"/>
        <end position="206"/>
    </location>
</feature>
<feature type="transmembrane region" description="Helical" evidence="8">
    <location>
        <begin position="276"/>
        <end position="300"/>
    </location>
</feature>
<feature type="transmembrane region" description="Helical" evidence="8">
    <location>
        <begin position="161"/>
        <end position="177"/>
    </location>
</feature>
<protein>
    <recommendedName>
        <fullName evidence="7">Multidrug-efflux transporter</fullName>
    </recommendedName>
</protein>
<dbReference type="KEGG" id="cpf:CPF_1900"/>
<dbReference type="STRING" id="195103.CPF_1900"/>
<keyword evidence="6 8" id="KW-0472">Membrane</keyword>
<dbReference type="eggNOG" id="COG2244">
    <property type="taxonomic scope" value="Bacteria"/>
</dbReference>
<feature type="transmembrane region" description="Helical" evidence="8">
    <location>
        <begin position="43"/>
        <end position="66"/>
    </location>
</feature>
<dbReference type="Proteomes" id="UP000001823">
    <property type="component" value="Chromosome"/>
</dbReference>
<dbReference type="InterPro" id="IPR050222">
    <property type="entry name" value="MATE_MdtK"/>
</dbReference>
<keyword evidence="10" id="KW-1185">Reference proteome</keyword>
<evidence type="ECO:0000313" key="9">
    <source>
        <dbReference type="EMBL" id="ABG82774.1"/>
    </source>
</evidence>
<dbReference type="PaxDb" id="195103-CPF_1900"/>
<evidence type="ECO:0000256" key="2">
    <source>
        <dbReference type="ARBA" id="ARBA00010199"/>
    </source>
</evidence>
<sequence>MSKNDFYKNSFMLTASNLTTGLLGFIFSMYLSKVLGPEGMGLYGIIMPIYNLFISIMTAGIIASISKITAVYSARDDYKNIIRTMKVVAIFNFIWCLIIGIFVFFLSPIIGHFWAKDPRIIKSIMVTCPAMIFIALSNILKGFFYGTSKITVPSFIDILEKSLRIFVLAILIFIFKAETLESLVTLAYLALCLGELQSLILLFGYFKYSMSKFPKTNAKGESRAQLLFDVLVTSVPLCLNGFLMSIFSVISTLLVPKRLIVAGFTYSQALSLIGKYSSMAMSIVTFPIIIVSSINTMLIPDLSQTLSKGNYLSATKRIRDVIKIAFLIGICTTVIGLCVPDSLGKLFFGRDDLGEYIRITSVMMPIVFTSNTMYGILNGLGRQNVILRNTIITEVLEVTLLFFLTAIPSINIYGYAITMLIISSLSLCLNLYEIYKNINIGLSLSNFLIYILTGVLTYICLSPLSLKLSFIDFRIQVLAVTSIAASIFIFLIIKEKFSSRFRKISLKSR</sequence>
<feature type="transmembrane region" description="Helical" evidence="8">
    <location>
        <begin position="321"/>
        <end position="344"/>
    </location>
</feature>
<keyword evidence="3" id="KW-0813">Transport</keyword>
<evidence type="ECO:0000256" key="6">
    <source>
        <dbReference type="ARBA" id="ARBA00023136"/>
    </source>
</evidence>
<feature type="transmembrane region" description="Helical" evidence="8">
    <location>
        <begin position="473"/>
        <end position="493"/>
    </location>
</feature>
<dbReference type="InterPro" id="IPR002797">
    <property type="entry name" value="Polysacc_synth"/>
</dbReference>
<feature type="transmembrane region" description="Helical" evidence="8">
    <location>
        <begin position="226"/>
        <end position="256"/>
    </location>
</feature>
<keyword evidence="5 8" id="KW-1133">Transmembrane helix</keyword>
<dbReference type="Pfam" id="PF01943">
    <property type="entry name" value="Polysacc_synt"/>
    <property type="match status" value="1"/>
</dbReference>
<evidence type="ECO:0000256" key="3">
    <source>
        <dbReference type="ARBA" id="ARBA00022448"/>
    </source>
</evidence>
<proteinExistence type="inferred from homology"/>
<feature type="transmembrane region" description="Helical" evidence="8">
    <location>
        <begin position="413"/>
        <end position="435"/>
    </location>
</feature>
<dbReference type="RefSeq" id="WP_003456025.1">
    <property type="nucleotide sequence ID" value="NC_008261.1"/>
</dbReference>
<reference evidence="9 10" key="1">
    <citation type="journal article" date="2006" name="Genome Res.">
        <title>Skewed genomic variability in strains of the toxigenic bacterial pathogen, Clostridium perfringens.</title>
        <authorList>
            <person name="Myers G.S."/>
            <person name="Rasko D.A."/>
            <person name="Cheung J.K."/>
            <person name="Ravel J."/>
            <person name="Seshadri R."/>
            <person name="Deboy R.T."/>
            <person name="Ren Q."/>
            <person name="Varga J."/>
            <person name="Awad M.M."/>
            <person name="Brinkac L.M."/>
            <person name="Daugherty S.C."/>
            <person name="Haft D.H."/>
            <person name="Dodson R.J."/>
            <person name="Madupu R."/>
            <person name="Nelson W.C."/>
            <person name="Rosovitz M.J."/>
            <person name="Sullivan S.A."/>
            <person name="Khouri H."/>
            <person name="Dimitrov G.I."/>
            <person name="Watkins K.L."/>
            <person name="Mulligan S."/>
            <person name="Benton J."/>
            <person name="Radune D."/>
            <person name="Fisher D.J."/>
            <person name="Atkins H.S."/>
            <person name="Hiscox T."/>
            <person name="Jost B.H."/>
            <person name="Billington S.J."/>
            <person name="Songer J.G."/>
            <person name="McClane B.A."/>
            <person name="Titball R.W."/>
            <person name="Rood J.I."/>
            <person name="Melville S.B."/>
            <person name="Paulsen I.T."/>
        </authorList>
    </citation>
    <scope>NUCLEOTIDE SEQUENCE [LARGE SCALE GENOMIC DNA]</scope>
    <source>
        <strain evidence="10">ATCC 13124 / DSM 756 / JCM 1290 / NCIMB 6125 / NCTC 8237 / S 107 / Type A</strain>
    </source>
</reference>
<feature type="transmembrane region" description="Helical" evidence="8">
    <location>
        <begin position="356"/>
        <end position="377"/>
    </location>
</feature>
<feature type="transmembrane region" description="Helical" evidence="8">
    <location>
        <begin position="87"/>
        <end position="114"/>
    </location>
</feature>
<dbReference type="EMBL" id="CP000246">
    <property type="protein sequence ID" value="ABG82774.1"/>
    <property type="molecule type" value="Genomic_DNA"/>
</dbReference>
<dbReference type="NCBIfam" id="TIGR02900">
    <property type="entry name" value="spore_V_B"/>
    <property type="match status" value="1"/>
</dbReference>
<dbReference type="GO" id="GO:0005886">
    <property type="term" value="C:plasma membrane"/>
    <property type="evidence" value="ECO:0007669"/>
    <property type="project" value="TreeGrafter"/>
</dbReference>
<dbReference type="InterPro" id="IPR014249">
    <property type="entry name" value="Spore_V_B"/>
</dbReference>
<dbReference type="PANTHER" id="PTHR43298">
    <property type="entry name" value="MULTIDRUG RESISTANCE PROTEIN NORM-RELATED"/>
    <property type="match status" value="1"/>
</dbReference>
<comment type="subcellular location">
    <subcellularLocation>
        <location evidence="1">Membrane</location>
        <topology evidence="1">Multi-pass membrane protein</topology>
    </subcellularLocation>
</comment>
<evidence type="ECO:0000256" key="5">
    <source>
        <dbReference type="ARBA" id="ARBA00022989"/>
    </source>
</evidence>
<feature type="transmembrane region" description="Helical" evidence="8">
    <location>
        <begin position="120"/>
        <end position="140"/>
    </location>
</feature>
<gene>
    <name evidence="9" type="primary">spoVB</name>
    <name evidence="9" type="ordered locus">CPF_1900</name>
</gene>
<comment type="similarity">
    <text evidence="2">Belongs to the multi antimicrobial extrusion (MATE) (TC 2.A.66.1) family.</text>
</comment>
<evidence type="ECO:0000256" key="7">
    <source>
        <dbReference type="ARBA" id="ARBA00031636"/>
    </source>
</evidence>
<organism evidence="9 10">
    <name type="scientific">Clostridium perfringens (strain ATCC 13124 / DSM 756 / JCM 1290 / NCIMB 6125 / NCTC 8237 / Type A)</name>
    <dbReference type="NCBI Taxonomy" id="195103"/>
    <lineage>
        <taxon>Bacteria</taxon>
        <taxon>Bacillati</taxon>
        <taxon>Bacillota</taxon>
        <taxon>Clostridia</taxon>
        <taxon>Eubacteriales</taxon>
        <taxon>Clostridiaceae</taxon>
        <taxon>Clostridium</taxon>
    </lineage>
</organism>
<name>A0A0H2YQV5_CLOP1</name>
<dbReference type="PIRSF" id="PIRSF038958">
    <property type="entry name" value="PG_synth_SpoVB"/>
    <property type="match status" value="1"/>
</dbReference>
<accession>A0A0H2YQV5</accession>
<dbReference type="InterPro" id="IPR024923">
    <property type="entry name" value="PG_synth_SpoVB"/>
</dbReference>